<evidence type="ECO:0000313" key="1">
    <source>
        <dbReference type="EMBL" id="PKU77171.1"/>
    </source>
</evidence>
<dbReference type="PANTHER" id="PTHR13950:SF9">
    <property type="entry name" value="RABCONNECTIN-3A"/>
    <property type="match status" value="1"/>
</dbReference>
<reference evidence="1 2" key="1">
    <citation type="journal article" date="2016" name="Sci. Rep.">
        <title>The Dendrobium catenatum Lindl. genome sequence provides insights into polysaccharide synthase, floral development and adaptive evolution.</title>
        <authorList>
            <person name="Zhang G.Q."/>
            <person name="Xu Q."/>
            <person name="Bian C."/>
            <person name="Tsai W.C."/>
            <person name="Yeh C.M."/>
            <person name="Liu K.W."/>
            <person name="Yoshida K."/>
            <person name="Zhang L.S."/>
            <person name="Chang S.B."/>
            <person name="Chen F."/>
            <person name="Shi Y."/>
            <person name="Su Y.Y."/>
            <person name="Zhang Y.Q."/>
            <person name="Chen L.J."/>
            <person name="Yin Y."/>
            <person name="Lin M."/>
            <person name="Huang H."/>
            <person name="Deng H."/>
            <person name="Wang Z.W."/>
            <person name="Zhu S.L."/>
            <person name="Zhao X."/>
            <person name="Deng C."/>
            <person name="Niu S.C."/>
            <person name="Huang J."/>
            <person name="Wang M."/>
            <person name="Liu G.H."/>
            <person name="Yang H.J."/>
            <person name="Xiao X.J."/>
            <person name="Hsiao Y.Y."/>
            <person name="Wu W.L."/>
            <person name="Chen Y.Y."/>
            <person name="Mitsuda N."/>
            <person name="Ohme-Takagi M."/>
            <person name="Luo Y.B."/>
            <person name="Van de Peer Y."/>
            <person name="Liu Z.J."/>
        </authorList>
    </citation>
    <scope>NUCLEOTIDE SEQUENCE [LARGE SCALE GENOMIC DNA]</scope>
    <source>
        <tissue evidence="1">The whole plant</tissue>
    </source>
</reference>
<dbReference type="Proteomes" id="UP000233837">
    <property type="component" value="Unassembled WGS sequence"/>
</dbReference>
<sequence>MIDEAVSPLASGGASASAASAEAEDVSTLLPLSLRRSQLIPPAPNRRRSAIDFLHDFGGSSWIAYGASSLLVISHFPSPLPEHENLVGPFFRQVIEPSSCSAVNWAAYVNAVSWCPVRPSEGEVAAAQGNSIWLYAPQPDSDTGLKGYPNYFIYLTLSFLVCERYWRVQ</sequence>
<dbReference type="GO" id="GO:0043291">
    <property type="term" value="C:RAVE complex"/>
    <property type="evidence" value="ECO:0007669"/>
    <property type="project" value="TreeGrafter"/>
</dbReference>
<organism evidence="1 2">
    <name type="scientific">Dendrobium catenatum</name>
    <dbReference type="NCBI Taxonomy" id="906689"/>
    <lineage>
        <taxon>Eukaryota</taxon>
        <taxon>Viridiplantae</taxon>
        <taxon>Streptophyta</taxon>
        <taxon>Embryophyta</taxon>
        <taxon>Tracheophyta</taxon>
        <taxon>Spermatophyta</taxon>
        <taxon>Magnoliopsida</taxon>
        <taxon>Liliopsida</taxon>
        <taxon>Asparagales</taxon>
        <taxon>Orchidaceae</taxon>
        <taxon>Epidendroideae</taxon>
        <taxon>Malaxideae</taxon>
        <taxon>Dendrobiinae</taxon>
        <taxon>Dendrobium</taxon>
    </lineage>
</organism>
<dbReference type="STRING" id="906689.A0A2I0WNF9"/>
<gene>
    <name evidence="1" type="ORF">MA16_Dca013206</name>
</gene>
<dbReference type="GO" id="GO:0007035">
    <property type="term" value="P:vacuolar acidification"/>
    <property type="evidence" value="ECO:0007669"/>
    <property type="project" value="TreeGrafter"/>
</dbReference>
<proteinExistence type="predicted"/>
<dbReference type="PANTHER" id="PTHR13950">
    <property type="entry name" value="RABCONNECTIN-RELATED"/>
    <property type="match status" value="1"/>
</dbReference>
<protein>
    <submittedName>
        <fullName evidence="1">Uncharacterized protein</fullName>
    </submittedName>
</protein>
<dbReference type="AlphaFoldDB" id="A0A2I0WNF9"/>
<accession>A0A2I0WNF9</accession>
<evidence type="ECO:0000313" key="2">
    <source>
        <dbReference type="Proteomes" id="UP000233837"/>
    </source>
</evidence>
<keyword evidence="2" id="KW-1185">Reference proteome</keyword>
<name>A0A2I0WNF9_9ASPA</name>
<dbReference type="EMBL" id="KZ502527">
    <property type="protein sequence ID" value="PKU77171.1"/>
    <property type="molecule type" value="Genomic_DNA"/>
</dbReference>
<reference evidence="1 2" key="2">
    <citation type="journal article" date="2017" name="Nature">
        <title>The Apostasia genome and the evolution of orchids.</title>
        <authorList>
            <person name="Zhang G.Q."/>
            <person name="Liu K.W."/>
            <person name="Li Z."/>
            <person name="Lohaus R."/>
            <person name="Hsiao Y.Y."/>
            <person name="Niu S.C."/>
            <person name="Wang J.Y."/>
            <person name="Lin Y.C."/>
            <person name="Xu Q."/>
            <person name="Chen L.J."/>
            <person name="Yoshida K."/>
            <person name="Fujiwara S."/>
            <person name="Wang Z.W."/>
            <person name="Zhang Y.Q."/>
            <person name="Mitsuda N."/>
            <person name="Wang M."/>
            <person name="Liu G.H."/>
            <person name="Pecoraro L."/>
            <person name="Huang H.X."/>
            <person name="Xiao X.J."/>
            <person name="Lin M."/>
            <person name="Wu X.Y."/>
            <person name="Wu W.L."/>
            <person name="Chen Y.Y."/>
            <person name="Chang S.B."/>
            <person name="Sakamoto S."/>
            <person name="Ohme-Takagi M."/>
            <person name="Yagi M."/>
            <person name="Zeng S.J."/>
            <person name="Shen C.Y."/>
            <person name="Yeh C.M."/>
            <person name="Luo Y.B."/>
            <person name="Tsai W.C."/>
            <person name="Van de Peer Y."/>
            <person name="Liu Z.J."/>
        </authorList>
    </citation>
    <scope>NUCLEOTIDE SEQUENCE [LARGE SCALE GENOMIC DNA]</scope>
    <source>
        <tissue evidence="1">The whole plant</tissue>
    </source>
</reference>
<dbReference type="InterPro" id="IPR052208">
    <property type="entry name" value="DmX-like/RAVE_component"/>
</dbReference>